<proteinExistence type="predicted"/>
<dbReference type="RefSeq" id="WP_167222253.1">
    <property type="nucleotide sequence ID" value="NZ_JAAQPH010000003.1"/>
</dbReference>
<evidence type="ECO:0000313" key="2">
    <source>
        <dbReference type="EMBL" id="NIA68072.1"/>
    </source>
</evidence>
<accession>A0A967EV69</accession>
<protein>
    <submittedName>
        <fullName evidence="2">Uncharacterized protein</fullName>
    </submittedName>
</protein>
<dbReference type="EMBL" id="JAAQPH010000003">
    <property type="protein sequence ID" value="NIA68072.1"/>
    <property type="molecule type" value="Genomic_DNA"/>
</dbReference>
<comment type="caution">
    <text evidence="2">The sequence shown here is derived from an EMBL/GenBank/DDBJ whole genome shotgun (WGS) entry which is preliminary data.</text>
</comment>
<evidence type="ECO:0000256" key="1">
    <source>
        <dbReference type="SAM" id="MobiDB-lite"/>
    </source>
</evidence>
<dbReference type="AlphaFoldDB" id="A0A967EV69"/>
<sequence length="348" mass="39916">MRSYSKPPVRSDIPLDVEPPDKDTLHKLPLEGLPLVTSGLRKARLIKNARFEGVVELFSDEKSGSGQISPDRLSEVYHFDSHNQNDLDLIKHLSRLNSYDVYTVRVALRRLGMEVEDVDALQISPELRTQLVPHMRTFTRPLLHAVYGGTTEEPGDLKDLINLFVSPDKDVAKENLARLSHRMRIDVTAIPKFIEDYGDVYLALAYYQYCLDQNKPQIMSFLAAMEEMQRTPSLKQAANLMATCKMLETKINGIVHELGNILEMFRIRTIDMWEKMSEETFRRMESMIIGYQTAIGAALCIITVKMNAWNQQFPQRESGGPWSRADFLMTNMRPGLEMVQDIRYEDAE</sequence>
<feature type="region of interest" description="Disordered" evidence="1">
    <location>
        <begin position="1"/>
        <end position="21"/>
    </location>
</feature>
<reference evidence="2" key="1">
    <citation type="submission" date="2020-03" db="EMBL/GenBank/DDBJ databases">
        <title>Genome of Pelagibius litoralis DSM 21314T.</title>
        <authorList>
            <person name="Wang G."/>
        </authorList>
    </citation>
    <scope>NUCLEOTIDE SEQUENCE</scope>
    <source>
        <strain evidence="2">DSM 21314</strain>
    </source>
</reference>
<name>A0A967EV69_9PROT</name>
<gene>
    <name evidence="2" type="ORF">HBA54_05660</name>
</gene>
<keyword evidence="3" id="KW-1185">Reference proteome</keyword>
<evidence type="ECO:0000313" key="3">
    <source>
        <dbReference type="Proteomes" id="UP000761264"/>
    </source>
</evidence>
<organism evidence="2 3">
    <name type="scientific">Pelagibius litoralis</name>
    <dbReference type="NCBI Taxonomy" id="374515"/>
    <lineage>
        <taxon>Bacteria</taxon>
        <taxon>Pseudomonadati</taxon>
        <taxon>Pseudomonadota</taxon>
        <taxon>Alphaproteobacteria</taxon>
        <taxon>Rhodospirillales</taxon>
        <taxon>Rhodovibrionaceae</taxon>
        <taxon>Pelagibius</taxon>
    </lineage>
</organism>
<dbReference type="Proteomes" id="UP000761264">
    <property type="component" value="Unassembled WGS sequence"/>
</dbReference>